<dbReference type="InterPro" id="IPR029062">
    <property type="entry name" value="Class_I_gatase-like"/>
</dbReference>
<gene>
    <name evidence="2" type="ORF">FZD51_11115</name>
</gene>
<evidence type="ECO:0000313" key="3">
    <source>
        <dbReference type="Proteomes" id="UP000322139"/>
    </source>
</evidence>
<dbReference type="CDD" id="cd03140">
    <property type="entry name" value="GATase1_PfpI_3"/>
    <property type="match status" value="1"/>
</dbReference>
<dbReference type="EMBL" id="VTER01000005">
    <property type="protein sequence ID" value="TYS48711.1"/>
    <property type="molecule type" value="Genomic_DNA"/>
</dbReference>
<keyword evidence="2" id="KW-0808">Transferase</keyword>
<comment type="caution">
    <text evidence="2">The sequence shown here is derived from an EMBL/GenBank/DDBJ whole genome shotgun (WGS) entry which is preliminary data.</text>
</comment>
<name>A0A5D4REL7_9BACI</name>
<dbReference type="Proteomes" id="UP000322139">
    <property type="component" value="Unassembled WGS sequence"/>
</dbReference>
<feature type="domain" description="DJ-1/PfpI" evidence="1">
    <location>
        <begin position="4"/>
        <end position="176"/>
    </location>
</feature>
<dbReference type="AlphaFoldDB" id="A0A5D4REL7"/>
<keyword evidence="2" id="KW-0315">Glutamine amidotransferase</keyword>
<dbReference type="SUPFAM" id="SSF52317">
    <property type="entry name" value="Class I glutamine amidotransferase-like"/>
    <property type="match status" value="1"/>
</dbReference>
<dbReference type="PANTHER" id="PTHR48094:SF19">
    <property type="entry name" value="DJ-1_PFPI DOMAIN-CONTAINING PROTEIN"/>
    <property type="match status" value="1"/>
</dbReference>
<sequence>MHTKKAYLYVFDTMSDWEAGYLIAELNSGRYFRKGVAPIEVITVGADRNPVKTMGGVAMQPDLSMEECSLDSQDILILPGGDTWLEPIHEPILEIASNGLQSGTLVAAICGATMGLANKGLLDTRRHTSNDPGYLKAVCPLYAGESLYQFEPAVADGNLVTASGIAPLEFAAEVLKELDVCRPETLQAWFKLNKTYEEGYFYELMNTLK</sequence>
<dbReference type="InterPro" id="IPR002818">
    <property type="entry name" value="DJ-1/PfpI"/>
</dbReference>
<evidence type="ECO:0000313" key="2">
    <source>
        <dbReference type="EMBL" id="TYS48711.1"/>
    </source>
</evidence>
<protein>
    <submittedName>
        <fullName evidence="2">Glutamine amidotransferase</fullName>
    </submittedName>
</protein>
<evidence type="ECO:0000259" key="1">
    <source>
        <dbReference type="Pfam" id="PF01965"/>
    </source>
</evidence>
<dbReference type="PANTHER" id="PTHR48094">
    <property type="entry name" value="PROTEIN/NUCLEIC ACID DEGLYCASE DJ-1-RELATED"/>
    <property type="match status" value="1"/>
</dbReference>
<accession>A0A5D4REL7</accession>
<dbReference type="GO" id="GO:0016740">
    <property type="term" value="F:transferase activity"/>
    <property type="evidence" value="ECO:0007669"/>
    <property type="project" value="UniProtKB-KW"/>
</dbReference>
<dbReference type="GO" id="GO:0005737">
    <property type="term" value="C:cytoplasm"/>
    <property type="evidence" value="ECO:0007669"/>
    <property type="project" value="TreeGrafter"/>
</dbReference>
<dbReference type="InterPro" id="IPR050325">
    <property type="entry name" value="Prot/Nucl_acid_deglycase"/>
</dbReference>
<dbReference type="Gene3D" id="3.40.50.880">
    <property type="match status" value="1"/>
</dbReference>
<organism evidence="2 3">
    <name type="scientific">Bacillus infantis</name>
    <dbReference type="NCBI Taxonomy" id="324767"/>
    <lineage>
        <taxon>Bacteria</taxon>
        <taxon>Bacillati</taxon>
        <taxon>Bacillota</taxon>
        <taxon>Bacilli</taxon>
        <taxon>Bacillales</taxon>
        <taxon>Bacillaceae</taxon>
        <taxon>Bacillus</taxon>
    </lineage>
</organism>
<dbReference type="RefSeq" id="WP_148974879.1">
    <property type="nucleotide sequence ID" value="NZ_VTER01000005.1"/>
</dbReference>
<dbReference type="Pfam" id="PF01965">
    <property type="entry name" value="DJ-1_PfpI"/>
    <property type="match status" value="1"/>
</dbReference>
<proteinExistence type="predicted"/>
<reference evidence="2 3" key="1">
    <citation type="submission" date="2019-08" db="EMBL/GenBank/DDBJ databases">
        <title>Bacillus genomes from the desert of Cuatro Cienegas, Coahuila.</title>
        <authorList>
            <person name="Olmedo-Alvarez G."/>
        </authorList>
    </citation>
    <scope>NUCLEOTIDE SEQUENCE [LARGE SCALE GENOMIC DNA]</scope>
    <source>
        <strain evidence="2 3">CH446_14T</strain>
    </source>
</reference>